<proteinExistence type="predicted"/>
<keyword evidence="2" id="KW-1185">Reference proteome</keyword>
<accession>A0A0B1TTL1</accession>
<protein>
    <submittedName>
        <fullName evidence="1">Uncharacterized protein</fullName>
    </submittedName>
</protein>
<dbReference type="AlphaFoldDB" id="A0A0B1TTL1"/>
<name>A0A0B1TTL1_OESDE</name>
<dbReference type="EMBL" id="KN549241">
    <property type="protein sequence ID" value="KHJ99137.1"/>
    <property type="molecule type" value="Genomic_DNA"/>
</dbReference>
<organism evidence="1 2">
    <name type="scientific">Oesophagostomum dentatum</name>
    <name type="common">Nodular worm</name>
    <dbReference type="NCBI Taxonomy" id="61180"/>
    <lineage>
        <taxon>Eukaryota</taxon>
        <taxon>Metazoa</taxon>
        <taxon>Ecdysozoa</taxon>
        <taxon>Nematoda</taxon>
        <taxon>Chromadorea</taxon>
        <taxon>Rhabditida</taxon>
        <taxon>Rhabditina</taxon>
        <taxon>Rhabditomorpha</taxon>
        <taxon>Strongyloidea</taxon>
        <taxon>Strongylidae</taxon>
        <taxon>Oesophagostomum</taxon>
    </lineage>
</organism>
<evidence type="ECO:0000313" key="1">
    <source>
        <dbReference type="EMBL" id="KHJ99137.1"/>
    </source>
</evidence>
<gene>
    <name evidence="1" type="ORF">OESDEN_00869</name>
</gene>
<dbReference type="Proteomes" id="UP000053660">
    <property type="component" value="Unassembled WGS sequence"/>
</dbReference>
<reference evidence="1 2" key="1">
    <citation type="submission" date="2014-03" db="EMBL/GenBank/DDBJ databases">
        <title>Draft genome of the hookworm Oesophagostomum dentatum.</title>
        <authorList>
            <person name="Mitreva M."/>
        </authorList>
    </citation>
    <scope>NUCLEOTIDE SEQUENCE [LARGE SCALE GENOMIC DNA]</scope>
    <source>
        <strain evidence="1 2">OD-Hann</strain>
    </source>
</reference>
<feature type="non-terminal residue" evidence="1">
    <location>
        <position position="61"/>
    </location>
</feature>
<sequence>MSCDCYYRILYLYSGMCCFFISNSNVAHSHFSWCHHGYWIWSHVLSCYNSCIELFRKVRVV</sequence>
<evidence type="ECO:0000313" key="2">
    <source>
        <dbReference type="Proteomes" id="UP000053660"/>
    </source>
</evidence>